<dbReference type="InterPro" id="IPR041895">
    <property type="entry name" value="ArdA_dom1"/>
</dbReference>
<dbReference type="InterPro" id="IPR009899">
    <property type="entry name" value="ArdA"/>
</dbReference>
<dbReference type="Proteomes" id="UP000266385">
    <property type="component" value="Unassembled WGS sequence"/>
</dbReference>
<evidence type="ECO:0000313" key="1">
    <source>
        <dbReference type="EMBL" id="RIJ28450.1"/>
    </source>
</evidence>
<dbReference type="Gene3D" id="1.10.10.1190">
    <property type="entry name" value="Antirestriction protein ArdA, domain 3"/>
    <property type="match status" value="1"/>
</dbReference>
<dbReference type="EMBL" id="QWFX01000013">
    <property type="protein sequence ID" value="RIJ28450.1"/>
    <property type="molecule type" value="Genomic_DNA"/>
</dbReference>
<sequence>MKDQDSEIRIYVACLAAYNNGILHGRWIDANQDAWAIWNEVSKMLKASPEADAEEWAIHDYEGFEGASISEWEGFERVSELAAFIAEHGALGGKLIEYFGSLKDAEAALNDRYAGEYRSSADFAQDMTEQGNTIPDNLQYYIDWEAMARDWEINDILTIETGFEAVHIFWRA</sequence>
<gene>
    <name evidence="1" type="ORF">D1223_13785</name>
</gene>
<dbReference type="AlphaFoldDB" id="A0A399RAH4"/>
<dbReference type="OrthoDB" id="944647at2"/>
<dbReference type="RefSeq" id="WP_119376985.1">
    <property type="nucleotide sequence ID" value="NZ_QWFX01000013.1"/>
</dbReference>
<name>A0A399RAH4_9PROT</name>
<dbReference type="Pfam" id="PF07275">
    <property type="entry name" value="ArdA"/>
    <property type="match status" value="1"/>
</dbReference>
<keyword evidence="2" id="KW-1185">Reference proteome</keyword>
<dbReference type="Gene3D" id="3.10.20.480">
    <property type="entry name" value="Antirestriction protein ArdA, domain 1"/>
    <property type="match status" value="1"/>
</dbReference>
<dbReference type="InterPro" id="IPR041893">
    <property type="entry name" value="ArdA_dom3"/>
</dbReference>
<organism evidence="1 2">
    <name type="scientific">Henriciella mobilis</name>
    <dbReference type="NCBI Taxonomy" id="2305467"/>
    <lineage>
        <taxon>Bacteria</taxon>
        <taxon>Pseudomonadati</taxon>
        <taxon>Pseudomonadota</taxon>
        <taxon>Alphaproteobacteria</taxon>
        <taxon>Hyphomonadales</taxon>
        <taxon>Hyphomonadaceae</taxon>
        <taxon>Henriciella</taxon>
    </lineage>
</organism>
<reference evidence="1 2" key="1">
    <citation type="submission" date="2018-08" db="EMBL/GenBank/DDBJ databases">
        <title>Henriciella mobilis sp. nov., isolated from seawater.</title>
        <authorList>
            <person name="Cheng H."/>
            <person name="Wu Y.-H."/>
            <person name="Xu X.-W."/>
            <person name="Guo L.-L."/>
        </authorList>
    </citation>
    <scope>NUCLEOTIDE SEQUENCE [LARGE SCALE GENOMIC DNA]</scope>
    <source>
        <strain evidence="1 2">JN25</strain>
    </source>
</reference>
<evidence type="ECO:0000313" key="2">
    <source>
        <dbReference type="Proteomes" id="UP000266385"/>
    </source>
</evidence>
<comment type="caution">
    <text evidence="1">The sequence shown here is derived from an EMBL/GenBank/DDBJ whole genome shotgun (WGS) entry which is preliminary data.</text>
</comment>
<proteinExistence type="predicted"/>
<protein>
    <submittedName>
        <fullName evidence="1">Antirestriction protein ArdA</fullName>
    </submittedName>
</protein>
<accession>A0A399RAH4</accession>